<sequence>MEQGGSLEISFEEDSQYIKCPACKSEFTSILIPYVLTCGHTFCISCLKRVKLATSRYLCLICNKLSENIIENHILLKILEKPVAPTNFCLGKSHLFGVVAYCSVDDTLICQRCLINHLTHDFSSIQSSKTREAINAKALKLTENENKVAELISKTQTSLCDIEEINKKNEHLKVHLDNINKAKEHLIIEIQRNTEICIQEIEGLGKFKELESMEKTLKILLSDLLEMKSDINKKKDQFLSDNDIKRLEWKNNEISLNLPQSLVVDRKNFSPSPSLKSLNYIESIFRGHLIFKNKKQKLWQE</sequence>
<feature type="domain" description="RING-type" evidence="5">
    <location>
        <begin position="20"/>
        <end position="63"/>
    </location>
</feature>
<dbReference type="PROSITE" id="PS50089">
    <property type="entry name" value="ZF_RING_2"/>
    <property type="match status" value="1"/>
</dbReference>
<dbReference type="InterPro" id="IPR017907">
    <property type="entry name" value="Znf_RING_CS"/>
</dbReference>
<evidence type="ECO:0000256" key="4">
    <source>
        <dbReference type="PROSITE-ProRule" id="PRU00175"/>
    </source>
</evidence>
<evidence type="ECO:0000259" key="5">
    <source>
        <dbReference type="PROSITE" id="PS50089"/>
    </source>
</evidence>
<dbReference type="InterPro" id="IPR027370">
    <property type="entry name" value="Znf-RING_euk"/>
</dbReference>
<evidence type="ECO:0000313" key="7">
    <source>
        <dbReference type="Proteomes" id="UP001162131"/>
    </source>
</evidence>
<keyword evidence="7" id="KW-1185">Reference proteome</keyword>
<evidence type="ECO:0000313" key="6">
    <source>
        <dbReference type="EMBL" id="CAG9320461.1"/>
    </source>
</evidence>
<evidence type="ECO:0000256" key="2">
    <source>
        <dbReference type="ARBA" id="ARBA00022771"/>
    </source>
</evidence>
<evidence type="ECO:0000256" key="1">
    <source>
        <dbReference type="ARBA" id="ARBA00022723"/>
    </source>
</evidence>
<comment type="caution">
    <text evidence="6">The sequence shown here is derived from an EMBL/GenBank/DDBJ whole genome shotgun (WGS) entry which is preliminary data.</text>
</comment>
<keyword evidence="3" id="KW-0862">Zinc</keyword>
<dbReference type="InterPro" id="IPR050143">
    <property type="entry name" value="TRIM/RBCC"/>
</dbReference>
<organism evidence="6 7">
    <name type="scientific">Blepharisma stoltei</name>
    <dbReference type="NCBI Taxonomy" id="1481888"/>
    <lineage>
        <taxon>Eukaryota</taxon>
        <taxon>Sar</taxon>
        <taxon>Alveolata</taxon>
        <taxon>Ciliophora</taxon>
        <taxon>Postciliodesmatophora</taxon>
        <taxon>Heterotrichea</taxon>
        <taxon>Heterotrichida</taxon>
        <taxon>Blepharismidae</taxon>
        <taxon>Blepharisma</taxon>
    </lineage>
</organism>
<dbReference type="Proteomes" id="UP001162131">
    <property type="component" value="Unassembled WGS sequence"/>
</dbReference>
<gene>
    <name evidence="6" type="ORF">BSTOLATCC_MIC26376</name>
</gene>
<proteinExistence type="predicted"/>
<keyword evidence="2 4" id="KW-0863">Zinc-finger</keyword>
<dbReference type="Pfam" id="PF13445">
    <property type="entry name" value="zf-RING_UBOX"/>
    <property type="match status" value="1"/>
</dbReference>
<dbReference type="EMBL" id="CAJZBQ010000025">
    <property type="protein sequence ID" value="CAG9320461.1"/>
    <property type="molecule type" value="Genomic_DNA"/>
</dbReference>
<keyword evidence="1" id="KW-0479">Metal-binding</keyword>
<dbReference type="Gene3D" id="3.30.40.10">
    <property type="entry name" value="Zinc/RING finger domain, C3HC4 (zinc finger)"/>
    <property type="match status" value="1"/>
</dbReference>
<evidence type="ECO:0000256" key="3">
    <source>
        <dbReference type="ARBA" id="ARBA00022833"/>
    </source>
</evidence>
<dbReference type="InterPro" id="IPR001841">
    <property type="entry name" value="Znf_RING"/>
</dbReference>
<protein>
    <recommendedName>
        <fullName evidence="5">RING-type domain-containing protein</fullName>
    </recommendedName>
</protein>
<dbReference type="AlphaFoldDB" id="A0AAU9J410"/>
<accession>A0AAU9J410</accession>
<dbReference type="InterPro" id="IPR013083">
    <property type="entry name" value="Znf_RING/FYVE/PHD"/>
</dbReference>
<dbReference type="PANTHER" id="PTHR24103">
    <property type="entry name" value="E3 UBIQUITIN-PROTEIN LIGASE TRIM"/>
    <property type="match status" value="1"/>
</dbReference>
<name>A0AAU9J410_9CILI</name>
<dbReference type="SUPFAM" id="SSF57850">
    <property type="entry name" value="RING/U-box"/>
    <property type="match status" value="1"/>
</dbReference>
<dbReference type="PROSITE" id="PS00518">
    <property type="entry name" value="ZF_RING_1"/>
    <property type="match status" value="1"/>
</dbReference>
<reference evidence="6" key="1">
    <citation type="submission" date="2021-09" db="EMBL/GenBank/DDBJ databases">
        <authorList>
            <consortium name="AG Swart"/>
            <person name="Singh M."/>
            <person name="Singh A."/>
            <person name="Seah K."/>
            <person name="Emmerich C."/>
        </authorList>
    </citation>
    <scope>NUCLEOTIDE SEQUENCE</scope>
    <source>
        <strain evidence="6">ATCC30299</strain>
    </source>
</reference>
<dbReference type="SMART" id="SM00184">
    <property type="entry name" value="RING"/>
    <property type="match status" value="1"/>
</dbReference>
<dbReference type="GO" id="GO:0008270">
    <property type="term" value="F:zinc ion binding"/>
    <property type="evidence" value="ECO:0007669"/>
    <property type="project" value="UniProtKB-KW"/>
</dbReference>